<evidence type="ECO:0008006" key="4">
    <source>
        <dbReference type="Google" id="ProtNLM"/>
    </source>
</evidence>
<evidence type="ECO:0000313" key="2">
    <source>
        <dbReference type="EMBL" id="CAE6435679.1"/>
    </source>
</evidence>
<feature type="compositionally biased region" description="Polar residues" evidence="1">
    <location>
        <begin position="109"/>
        <end position="132"/>
    </location>
</feature>
<feature type="region of interest" description="Disordered" evidence="1">
    <location>
        <begin position="323"/>
        <end position="356"/>
    </location>
</feature>
<accession>A0A8H2XXY9</accession>
<dbReference type="Proteomes" id="UP000663861">
    <property type="component" value="Unassembled WGS sequence"/>
</dbReference>
<dbReference type="EMBL" id="CAJMWY010000485">
    <property type="protein sequence ID" value="CAE6435679.1"/>
    <property type="molecule type" value="Genomic_DNA"/>
</dbReference>
<feature type="compositionally biased region" description="Low complexity" evidence="1">
    <location>
        <begin position="137"/>
        <end position="149"/>
    </location>
</feature>
<dbReference type="AlphaFoldDB" id="A0A8H2XXY9"/>
<protein>
    <recommendedName>
        <fullName evidence="4">RING-type domain-containing protein</fullName>
    </recommendedName>
</protein>
<proteinExistence type="predicted"/>
<feature type="compositionally biased region" description="Gly residues" evidence="1">
    <location>
        <begin position="257"/>
        <end position="268"/>
    </location>
</feature>
<organism evidence="2 3">
    <name type="scientific">Rhizoctonia solani</name>
    <dbReference type="NCBI Taxonomy" id="456999"/>
    <lineage>
        <taxon>Eukaryota</taxon>
        <taxon>Fungi</taxon>
        <taxon>Dikarya</taxon>
        <taxon>Basidiomycota</taxon>
        <taxon>Agaricomycotina</taxon>
        <taxon>Agaricomycetes</taxon>
        <taxon>Cantharellales</taxon>
        <taxon>Ceratobasidiaceae</taxon>
        <taxon>Rhizoctonia</taxon>
    </lineage>
</organism>
<feature type="region of interest" description="Disordered" evidence="1">
    <location>
        <begin position="247"/>
        <end position="276"/>
    </location>
</feature>
<sequence>MPYTGALDCPHESAGQILPWVLPCQHIVCAECFHSAPVISCTSTQRVCPDPVCPDPFRHSESHQWVDESAGVEEGVPASQELVIVTEQHASGPVQERGRRGRRRKRNASTEVPSAETASNQVSSTGVASNQVLAPPTSSQSSTSSGQGSRTVQEAPGQPPLSHPSSPVAQPASHSIQPALPPSDPLFPPSQATHVLFFSQPWILTNQGSSASQVSAARAESHTSTSTTESDLEWSVKLAAAIERSVRIEDQEEVGGGEDQGAQEGGVGEEAQDGTVEDVNEVLGENEEDGDREAEVPRAILEPTTQTGCVQFALVCLELDEGSSRTEKRRLSENGPRWRLDEGSSRTEKRRLSENGPRWRIEVTEAAPSTAIELASGK</sequence>
<gene>
    <name evidence="2" type="ORF">RDB_LOCUS31824</name>
</gene>
<reference evidence="2" key="1">
    <citation type="submission" date="2021-01" db="EMBL/GenBank/DDBJ databases">
        <authorList>
            <person name="Kaushik A."/>
        </authorList>
    </citation>
    <scope>NUCLEOTIDE SEQUENCE</scope>
    <source>
        <strain evidence="2">AG4-RS23</strain>
    </source>
</reference>
<comment type="caution">
    <text evidence="2">The sequence shown here is derived from an EMBL/GenBank/DDBJ whole genome shotgun (WGS) entry which is preliminary data.</text>
</comment>
<evidence type="ECO:0000313" key="3">
    <source>
        <dbReference type="Proteomes" id="UP000663861"/>
    </source>
</evidence>
<feature type="compositionally biased region" description="Polar residues" evidence="1">
    <location>
        <begin position="163"/>
        <end position="176"/>
    </location>
</feature>
<name>A0A8H2XXY9_9AGAM</name>
<evidence type="ECO:0000256" key="1">
    <source>
        <dbReference type="SAM" id="MobiDB-lite"/>
    </source>
</evidence>
<feature type="region of interest" description="Disordered" evidence="1">
    <location>
        <begin position="85"/>
        <end position="187"/>
    </location>
</feature>